<evidence type="ECO:0000259" key="2">
    <source>
        <dbReference type="Pfam" id="PF08308"/>
    </source>
</evidence>
<evidence type="ECO:0000256" key="1">
    <source>
        <dbReference type="SAM" id="Phobius"/>
    </source>
</evidence>
<dbReference type="AlphaFoldDB" id="A0A2M8KC06"/>
<dbReference type="Pfam" id="PF08308">
    <property type="entry name" value="PEGA"/>
    <property type="match status" value="1"/>
</dbReference>
<dbReference type="PROSITE" id="PS51257">
    <property type="entry name" value="PROKAR_LIPOPROTEIN"/>
    <property type="match status" value="1"/>
</dbReference>
<evidence type="ECO:0000313" key="3">
    <source>
        <dbReference type="EMBL" id="PJE57459.1"/>
    </source>
</evidence>
<reference evidence="4" key="1">
    <citation type="submission" date="2017-09" db="EMBL/GenBank/DDBJ databases">
        <title>Depth-based differentiation of microbial function through sediment-hosted aquifers and enrichment of novel symbionts in the deep terrestrial subsurface.</title>
        <authorList>
            <person name="Probst A.J."/>
            <person name="Ladd B."/>
            <person name="Jarett J.K."/>
            <person name="Geller-Mcgrath D.E."/>
            <person name="Sieber C.M.K."/>
            <person name="Emerson J.B."/>
            <person name="Anantharaman K."/>
            <person name="Thomas B.C."/>
            <person name="Malmstrom R."/>
            <person name="Stieglmeier M."/>
            <person name="Klingl A."/>
            <person name="Woyke T."/>
            <person name="Ryan C.M."/>
            <person name="Banfield J.F."/>
        </authorList>
    </citation>
    <scope>NUCLEOTIDE SEQUENCE [LARGE SCALE GENOMIC DNA]</scope>
</reference>
<dbReference type="EMBL" id="PFDX01000021">
    <property type="protein sequence ID" value="PJE57459.1"/>
    <property type="molecule type" value="Genomic_DNA"/>
</dbReference>
<sequence length="357" mass="41924">MTRQTRRFIFLIFLFIFIVIVPIIILYACGYSFDFEKRTIVTSGGIYLKSIPPKAEIYINDNLRGTTNRFVRRLIPKTYNVKVVKKEYHTWQKNILVKPGLVTREKDIFLVPFNPKILLVATGSSEYSDFFEDPYSVDKIGEIIQKKSKYTIFNIENINLNLKKDKLYFLSNNNLYSLELNNQNIEDSVLSDVLVPNVLNYTMYKNGILYLDYFTEKIYELDLTTLKSAEFFDQVFPSFNQGKWIISDDNKKLLCQKDKSVEILWLEDILDKTIERHKGEIEKIDLGERVSDVIWYPLTDEHLIISTNDSILVTELDNRPPQNTVNFITTEKPQIKYDSGKGILYFLSQDRLYRTEL</sequence>
<feature type="domain" description="PEGA" evidence="2">
    <location>
        <begin position="44"/>
        <end position="102"/>
    </location>
</feature>
<name>A0A2M8KC06_9BACT</name>
<keyword evidence="1" id="KW-0472">Membrane</keyword>
<dbReference type="Proteomes" id="UP000231648">
    <property type="component" value="Unassembled WGS sequence"/>
</dbReference>
<feature type="transmembrane region" description="Helical" evidence="1">
    <location>
        <begin position="7"/>
        <end position="28"/>
    </location>
</feature>
<protein>
    <recommendedName>
        <fullName evidence="2">PEGA domain-containing protein</fullName>
    </recommendedName>
</protein>
<evidence type="ECO:0000313" key="4">
    <source>
        <dbReference type="Proteomes" id="UP000231648"/>
    </source>
</evidence>
<keyword evidence="1" id="KW-0812">Transmembrane</keyword>
<accession>A0A2M8KC06</accession>
<dbReference type="InterPro" id="IPR013229">
    <property type="entry name" value="PEGA"/>
</dbReference>
<organism evidence="3 4">
    <name type="scientific">Candidatus Portnoybacteria bacterium CG10_big_fil_rev_8_21_14_0_10_38_18</name>
    <dbReference type="NCBI Taxonomy" id="1974813"/>
    <lineage>
        <taxon>Bacteria</taxon>
        <taxon>Candidatus Portnoyibacteriota</taxon>
    </lineage>
</organism>
<keyword evidence="1" id="KW-1133">Transmembrane helix</keyword>
<gene>
    <name evidence="3" type="ORF">COU82_01850</name>
</gene>
<proteinExistence type="predicted"/>
<comment type="caution">
    <text evidence="3">The sequence shown here is derived from an EMBL/GenBank/DDBJ whole genome shotgun (WGS) entry which is preliminary data.</text>
</comment>